<proteinExistence type="predicted"/>
<gene>
    <name evidence="1" type="ORF">GIB67_008350</name>
</gene>
<sequence length="117" mass="13354">MKFSFRENRRCLRRQSARFISEQAKLGKDFSELKYPPDSVPPCVNELMEEEGDALSDITVSKGKEKKNFVSVKLQFQEDDQLEVMYVDRETSRVMKGVQHGACGFVSSNKRASSSHS</sequence>
<evidence type="ECO:0000313" key="1">
    <source>
        <dbReference type="EMBL" id="KAF6162221.1"/>
    </source>
</evidence>
<dbReference type="Proteomes" id="UP000541444">
    <property type="component" value="Unassembled WGS sequence"/>
</dbReference>
<dbReference type="AlphaFoldDB" id="A0A7J7N4V2"/>
<accession>A0A7J7N4V2</accession>
<protein>
    <submittedName>
        <fullName evidence="1">Uncharacterized protein</fullName>
    </submittedName>
</protein>
<reference evidence="1 2" key="1">
    <citation type="journal article" date="2020" name="IScience">
        <title>Genome Sequencing of the Endangered Kingdonia uniflora (Circaeasteraceae, Ranunculales) Reveals Potential Mechanisms of Evolutionary Specialization.</title>
        <authorList>
            <person name="Sun Y."/>
            <person name="Deng T."/>
            <person name="Zhang A."/>
            <person name="Moore M.J."/>
            <person name="Landis J.B."/>
            <person name="Lin N."/>
            <person name="Zhang H."/>
            <person name="Zhang X."/>
            <person name="Huang J."/>
            <person name="Zhang X."/>
            <person name="Sun H."/>
            <person name="Wang H."/>
        </authorList>
    </citation>
    <scope>NUCLEOTIDE SEQUENCE [LARGE SCALE GENOMIC DNA]</scope>
    <source>
        <strain evidence="1">TB1705</strain>
        <tissue evidence="1">Leaf</tissue>
    </source>
</reference>
<dbReference type="OrthoDB" id="770508at2759"/>
<organism evidence="1 2">
    <name type="scientific">Kingdonia uniflora</name>
    <dbReference type="NCBI Taxonomy" id="39325"/>
    <lineage>
        <taxon>Eukaryota</taxon>
        <taxon>Viridiplantae</taxon>
        <taxon>Streptophyta</taxon>
        <taxon>Embryophyta</taxon>
        <taxon>Tracheophyta</taxon>
        <taxon>Spermatophyta</taxon>
        <taxon>Magnoliopsida</taxon>
        <taxon>Ranunculales</taxon>
        <taxon>Circaeasteraceae</taxon>
        <taxon>Kingdonia</taxon>
    </lineage>
</organism>
<dbReference type="EMBL" id="JACGCM010001055">
    <property type="protein sequence ID" value="KAF6162221.1"/>
    <property type="molecule type" value="Genomic_DNA"/>
</dbReference>
<keyword evidence="2" id="KW-1185">Reference proteome</keyword>
<comment type="caution">
    <text evidence="1">The sequence shown here is derived from an EMBL/GenBank/DDBJ whole genome shotgun (WGS) entry which is preliminary data.</text>
</comment>
<evidence type="ECO:0000313" key="2">
    <source>
        <dbReference type="Proteomes" id="UP000541444"/>
    </source>
</evidence>
<name>A0A7J7N4V2_9MAGN</name>